<dbReference type="PROSITE" id="PS00871">
    <property type="entry name" value="CLPAB_2"/>
    <property type="match status" value="1"/>
</dbReference>
<dbReference type="GO" id="GO:0016887">
    <property type="term" value="F:ATP hydrolysis activity"/>
    <property type="evidence" value="ECO:0007669"/>
    <property type="project" value="InterPro"/>
</dbReference>
<evidence type="ECO:0000256" key="1">
    <source>
        <dbReference type="ARBA" id="ARBA00022737"/>
    </source>
</evidence>
<evidence type="ECO:0000313" key="11">
    <source>
        <dbReference type="Proteomes" id="UP000031512"/>
    </source>
</evidence>
<dbReference type="SMART" id="SM00382">
    <property type="entry name" value="AAA"/>
    <property type="match status" value="2"/>
</dbReference>
<evidence type="ECO:0000256" key="6">
    <source>
        <dbReference type="RuleBase" id="RU004432"/>
    </source>
</evidence>
<dbReference type="Gene3D" id="3.40.50.300">
    <property type="entry name" value="P-loop containing nucleotide triphosphate hydrolases"/>
    <property type="match status" value="3"/>
</dbReference>
<dbReference type="PROSITE" id="PS51903">
    <property type="entry name" value="CLP_R"/>
    <property type="match status" value="1"/>
</dbReference>
<dbReference type="Gene3D" id="1.10.1780.10">
    <property type="entry name" value="Clp, N-terminal domain"/>
    <property type="match status" value="1"/>
</dbReference>
<dbReference type="InterPro" id="IPR050130">
    <property type="entry name" value="ClpA_ClpB"/>
</dbReference>
<dbReference type="PRINTS" id="PR00300">
    <property type="entry name" value="CLPPROTEASEA"/>
</dbReference>
<dbReference type="PANTHER" id="PTHR11638">
    <property type="entry name" value="ATP-DEPENDENT CLP PROTEASE"/>
    <property type="match status" value="1"/>
</dbReference>
<evidence type="ECO:0000256" key="8">
    <source>
        <dbReference type="SAM" id="SignalP"/>
    </source>
</evidence>
<evidence type="ECO:0000256" key="7">
    <source>
        <dbReference type="SAM" id="MobiDB-lite"/>
    </source>
</evidence>
<keyword evidence="8" id="KW-0732">Signal</keyword>
<dbReference type="GO" id="GO:0034605">
    <property type="term" value="P:cellular response to heat"/>
    <property type="evidence" value="ECO:0007669"/>
    <property type="project" value="TreeGrafter"/>
</dbReference>
<dbReference type="SUPFAM" id="SSF52540">
    <property type="entry name" value="P-loop containing nucleoside triphosphate hydrolases"/>
    <property type="match status" value="2"/>
</dbReference>
<dbReference type="InterPro" id="IPR003959">
    <property type="entry name" value="ATPase_AAA_core"/>
</dbReference>
<keyword evidence="10" id="KW-0645">Protease</keyword>
<dbReference type="GeneID" id="15804798"/>
<keyword evidence="1 5" id="KW-0677">Repeat</keyword>
<dbReference type="InterPro" id="IPR028299">
    <property type="entry name" value="ClpA/B_CS2"/>
</dbReference>
<dbReference type="Pfam" id="PF07724">
    <property type="entry name" value="AAA_2"/>
    <property type="match status" value="1"/>
</dbReference>
<evidence type="ECO:0000259" key="9">
    <source>
        <dbReference type="PROSITE" id="PS51903"/>
    </source>
</evidence>
<dbReference type="STRING" id="1537102.L0B343"/>
<dbReference type="SUPFAM" id="SSF81923">
    <property type="entry name" value="Double Clp-N motif"/>
    <property type="match status" value="1"/>
</dbReference>
<reference evidence="10 11" key="1">
    <citation type="journal article" date="2012" name="BMC Genomics">
        <title>Comparative genomic analysis and phylogenetic position of Theileria equi.</title>
        <authorList>
            <person name="Kappmeyer L.S."/>
            <person name="Thiagarajan M."/>
            <person name="Herndon D.R."/>
            <person name="Ramsay J.D."/>
            <person name="Caler E."/>
            <person name="Djikeng A."/>
            <person name="Gillespie J.J."/>
            <person name="Lau A.O."/>
            <person name="Roalson E.H."/>
            <person name="Silva J.C."/>
            <person name="Silva M.G."/>
            <person name="Suarez C.E."/>
            <person name="Ueti M.W."/>
            <person name="Nene V.M."/>
            <person name="Mealey R.H."/>
            <person name="Knowles D.P."/>
            <person name="Brayton K.A."/>
        </authorList>
    </citation>
    <scope>NUCLEOTIDE SEQUENCE [LARGE SCALE GENOMIC DNA]</scope>
    <source>
        <strain evidence="10 11">WA</strain>
    </source>
</reference>
<evidence type="ECO:0000256" key="2">
    <source>
        <dbReference type="ARBA" id="ARBA00022741"/>
    </source>
</evidence>
<dbReference type="InterPro" id="IPR041546">
    <property type="entry name" value="ClpA/ClpB_AAA_lid"/>
</dbReference>
<dbReference type="InterPro" id="IPR003593">
    <property type="entry name" value="AAA+_ATPase"/>
</dbReference>
<dbReference type="GO" id="GO:0005524">
    <property type="term" value="F:ATP binding"/>
    <property type="evidence" value="ECO:0007669"/>
    <property type="project" value="UniProtKB-KW"/>
</dbReference>
<dbReference type="RefSeq" id="XP_004831312.1">
    <property type="nucleotide sequence ID" value="XM_004831255.1"/>
</dbReference>
<dbReference type="PANTHER" id="PTHR11638:SF18">
    <property type="entry name" value="HEAT SHOCK PROTEIN 104"/>
    <property type="match status" value="1"/>
</dbReference>
<dbReference type="InterPro" id="IPR001270">
    <property type="entry name" value="ClpA/B"/>
</dbReference>
<feature type="domain" description="Clp R" evidence="9">
    <location>
        <begin position="68"/>
        <end position="212"/>
    </location>
</feature>
<dbReference type="FunFam" id="3.40.50.300:FF:000025">
    <property type="entry name" value="ATP-dependent Clp protease subunit"/>
    <property type="match status" value="1"/>
</dbReference>
<dbReference type="AlphaFoldDB" id="L0B343"/>
<evidence type="ECO:0000256" key="5">
    <source>
        <dbReference type="PROSITE-ProRule" id="PRU01251"/>
    </source>
</evidence>
<dbReference type="CDD" id="cd00009">
    <property type="entry name" value="AAA"/>
    <property type="match status" value="1"/>
</dbReference>
<organism evidence="10 11">
    <name type="scientific">Theileria equi strain WA</name>
    <dbReference type="NCBI Taxonomy" id="1537102"/>
    <lineage>
        <taxon>Eukaryota</taxon>
        <taxon>Sar</taxon>
        <taxon>Alveolata</taxon>
        <taxon>Apicomplexa</taxon>
        <taxon>Aconoidasida</taxon>
        <taxon>Piroplasmida</taxon>
        <taxon>Theileriidae</taxon>
        <taxon>Theileria</taxon>
    </lineage>
</organism>
<dbReference type="GO" id="GO:0005737">
    <property type="term" value="C:cytoplasm"/>
    <property type="evidence" value="ECO:0007669"/>
    <property type="project" value="TreeGrafter"/>
</dbReference>
<dbReference type="InterPro" id="IPR018368">
    <property type="entry name" value="ClpA/B_CS1"/>
</dbReference>
<keyword evidence="4 6" id="KW-0143">Chaperone</keyword>
<sequence length="907" mass="102078">MNYSRCKFLVLIFWIVNHSLHSGCFKLTRLNRDFTHSPLYKGELCKSKYCSGHYSIRSRVIGPLFLNFDNFSDNAVKVLMLSQEEARMTSQPQIETAHIFQGLVCLNKGLASKVLTNFGVNVTNAREASKQSLLDREQPSEVDEMLTFSHSSKKALELSSSEAERLGNLTIETEHILLGLLSVEDEIIRSMLKILNICSESIVEAILKGIAEQREQVIKKNSEKAPNNLTTYVYMSAQGVGRTELMQSSISLFTVDLTEKAERGLLPTVIHRDNEIERSIITLSRKTKRNPILIGEPGVGKTAIVEGIAMKILKGNLPPHMTGKRVLQLEIGLLIAGTKFRGQFEERLTKLIDEIKSLGNIILVIDEAHMLVGAGSGDGALDAANLLKPSLSRGDIQCIAITTPKEYKKYFEKDAALSRRFQPIFINEPSDDETLKILNELSITYGNFHKVKYTSEAVDMAVKYSKQFINDRYLPDKAIDILDESGSLAKIQYQKRGSEDDIDETTKGENTGLENKTPNENTSTYNSCNLDTNNQVNIESPNNILGLVTQEHVSEVVSLWTGIPLKRLTRDEMECIRNMESELHKMIVGQDEAVKNICKAIRRAKTHIKNPQRPIGSFLFCGPPGVGKSEVAKSLTKYIFAKENLIRVDMSEYSESHSISRILGSPPGYKGHDSGGQLTEKIRHNPYSVIMFDEIEKAHSDILNILLQILEDGNVTDAKNQMVSFKNTIIIMTSNLGSNVIQRASKVSNTFGFNVDSNCSTDYTKMKAIVLEELKSHLLPELINRIDDIILFKPLTDTELYEITGIMLEDLVKRVHNAGITIEFDDKLRNHILKLPRDENCGARPLRRIITNFLEDKLVDFVLSREFDSKMKYLVTIESDDVKFIKHEDVVNNVKCHQMEEITVSTK</sequence>
<dbReference type="KEGG" id="beq:BEWA_010630"/>
<dbReference type="Gene3D" id="1.10.8.60">
    <property type="match status" value="1"/>
</dbReference>
<name>L0B343_THEEQ</name>
<dbReference type="GO" id="GO:0006508">
    <property type="term" value="P:proteolysis"/>
    <property type="evidence" value="ECO:0007669"/>
    <property type="project" value="UniProtKB-KW"/>
</dbReference>
<dbReference type="OrthoDB" id="47330at2759"/>
<keyword evidence="11" id="KW-1185">Reference proteome</keyword>
<comment type="similarity">
    <text evidence="6">Belongs to the ClpA/ClpB family.</text>
</comment>
<keyword evidence="10" id="KW-0378">Hydrolase</keyword>
<evidence type="ECO:0000313" key="10">
    <source>
        <dbReference type="EMBL" id="AFZ81646.1"/>
    </source>
</evidence>
<dbReference type="Pfam" id="PF02861">
    <property type="entry name" value="Clp_N"/>
    <property type="match status" value="1"/>
</dbReference>
<dbReference type="CDD" id="cd19499">
    <property type="entry name" value="RecA-like_ClpB_Hsp104-like"/>
    <property type="match status" value="1"/>
</dbReference>
<dbReference type="SMART" id="SM01086">
    <property type="entry name" value="ClpB_D2-small"/>
    <property type="match status" value="1"/>
</dbReference>
<dbReference type="GO" id="GO:0008233">
    <property type="term" value="F:peptidase activity"/>
    <property type="evidence" value="ECO:0007669"/>
    <property type="project" value="UniProtKB-KW"/>
</dbReference>
<feature type="compositionally biased region" description="Basic and acidic residues" evidence="7">
    <location>
        <begin position="496"/>
        <end position="507"/>
    </location>
</feature>
<dbReference type="VEuPathDB" id="PiroplasmaDB:BEWA_010630"/>
<dbReference type="Proteomes" id="UP000031512">
    <property type="component" value="Chromosome 3"/>
</dbReference>
<gene>
    <name evidence="10" type="ORF">BEWA_010630</name>
</gene>
<dbReference type="InterPro" id="IPR027417">
    <property type="entry name" value="P-loop_NTPase"/>
</dbReference>
<dbReference type="eggNOG" id="KOG1051">
    <property type="taxonomic scope" value="Eukaryota"/>
</dbReference>
<feature type="region of interest" description="Disordered" evidence="7">
    <location>
        <begin position="495"/>
        <end position="522"/>
    </location>
</feature>
<feature type="compositionally biased region" description="Polar residues" evidence="7">
    <location>
        <begin position="508"/>
        <end position="522"/>
    </location>
</feature>
<proteinExistence type="inferred from homology"/>
<dbReference type="InterPro" id="IPR004176">
    <property type="entry name" value="Clp_R_N"/>
</dbReference>
<evidence type="ECO:0000256" key="4">
    <source>
        <dbReference type="ARBA" id="ARBA00023186"/>
    </source>
</evidence>
<protein>
    <submittedName>
        <fullName evidence="10">ATP-dependent Clp protease ATP-binding subunit, putative</fullName>
    </submittedName>
</protein>
<dbReference type="Pfam" id="PF10431">
    <property type="entry name" value="ClpB_D2-small"/>
    <property type="match status" value="1"/>
</dbReference>
<dbReference type="Pfam" id="PF00004">
    <property type="entry name" value="AAA"/>
    <property type="match status" value="1"/>
</dbReference>
<keyword evidence="2 6" id="KW-0547">Nucleotide-binding</keyword>
<dbReference type="Pfam" id="PF17871">
    <property type="entry name" value="AAA_lid_9"/>
    <property type="match status" value="1"/>
</dbReference>
<accession>L0B343</accession>
<evidence type="ECO:0000256" key="3">
    <source>
        <dbReference type="ARBA" id="ARBA00022840"/>
    </source>
</evidence>
<feature type="signal peptide" evidence="8">
    <location>
        <begin position="1"/>
        <end position="22"/>
    </location>
</feature>
<dbReference type="InterPro" id="IPR036628">
    <property type="entry name" value="Clp_N_dom_sf"/>
</dbReference>
<dbReference type="InterPro" id="IPR019489">
    <property type="entry name" value="Clp_ATPase_C"/>
</dbReference>
<feature type="chain" id="PRO_5003939654" evidence="8">
    <location>
        <begin position="23"/>
        <end position="907"/>
    </location>
</feature>
<dbReference type="PROSITE" id="PS00870">
    <property type="entry name" value="CLPAB_1"/>
    <property type="match status" value="1"/>
</dbReference>
<keyword evidence="3 6" id="KW-0067">ATP-binding</keyword>
<dbReference type="EMBL" id="CP001670">
    <property type="protein sequence ID" value="AFZ81646.1"/>
    <property type="molecule type" value="Genomic_DNA"/>
</dbReference>